<dbReference type="InterPro" id="IPR003718">
    <property type="entry name" value="OsmC/Ohr_fam"/>
</dbReference>
<dbReference type="Gene3D" id="3.30.300.20">
    <property type="match status" value="1"/>
</dbReference>
<keyword evidence="2" id="KW-1185">Reference proteome</keyword>
<dbReference type="InterPro" id="IPR015946">
    <property type="entry name" value="KH_dom-like_a/b"/>
</dbReference>
<sequence length="136" mass="14969">MPIKMKPKSYGPLTVASHEYGQFWVTNEFGHQYSAGYGDSDEFSAPSDLIMSALGSCMAISLEMVAKQQKVSLGNVYITVNAEKASTLPHRFGSFHLEFALPEFKDRERAEALIKAAKEICTVSNTLNAEISFALI</sequence>
<gene>
    <name evidence="1" type="ORF">SAMN04488518_11794</name>
</gene>
<accession>A0A1I4F655</accession>
<name>A0A1I4F655_9HYPH</name>
<dbReference type="RefSeq" id="WP_093523657.1">
    <property type="nucleotide sequence ID" value="NZ_FOSK01000017.1"/>
</dbReference>
<dbReference type="EMBL" id="FOSK01000017">
    <property type="protein sequence ID" value="SFL13029.1"/>
    <property type="molecule type" value="Genomic_DNA"/>
</dbReference>
<evidence type="ECO:0000313" key="2">
    <source>
        <dbReference type="Proteomes" id="UP000199598"/>
    </source>
</evidence>
<protein>
    <submittedName>
        <fullName evidence="1">Redox protein</fullName>
    </submittedName>
</protein>
<proteinExistence type="predicted"/>
<reference evidence="1 2" key="1">
    <citation type="submission" date="2016-10" db="EMBL/GenBank/DDBJ databases">
        <authorList>
            <person name="Varghese N."/>
            <person name="Submissions S."/>
        </authorList>
    </citation>
    <scope>NUCLEOTIDE SEQUENCE [LARGE SCALE GENOMIC DNA]</scope>
    <source>
        <strain evidence="1 2">DSM 16392</strain>
    </source>
</reference>
<dbReference type="PANTHER" id="PTHR34352">
    <property type="entry name" value="PROTEIN YHFA"/>
    <property type="match status" value="1"/>
</dbReference>
<dbReference type="SUPFAM" id="SSF82784">
    <property type="entry name" value="OsmC-like"/>
    <property type="match status" value="1"/>
</dbReference>
<organism evidence="1 2">
    <name type="scientific">Pseudovibrio ascidiaceicola</name>
    <dbReference type="NCBI Taxonomy" id="285279"/>
    <lineage>
        <taxon>Bacteria</taxon>
        <taxon>Pseudomonadati</taxon>
        <taxon>Pseudomonadota</taxon>
        <taxon>Alphaproteobacteria</taxon>
        <taxon>Hyphomicrobiales</taxon>
        <taxon>Stappiaceae</taxon>
        <taxon>Pseudovibrio</taxon>
    </lineage>
</organism>
<dbReference type="Pfam" id="PF02566">
    <property type="entry name" value="OsmC"/>
    <property type="match status" value="1"/>
</dbReference>
<dbReference type="InterPro" id="IPR036102">
    <property type="entry name" value="OsmC/Ohrsf"/>
</dbReference>
<comment type="caution">
    <text evidence="1">The sequence shown here is derived from an EMBL/GenBank/DDBJ whole genome shotgun (WGS) entry which is preliminary data.</text>
</comment>
<dbReference type="PANTHER" id="PTHR34352:SF1">
    <property type="entry name" value="PROTEIN YHFA"/>
    <property type="match status" value="1"/>
</dbReference>
<dbReference type="Proteomes" id="UP000199598">
    <property type="component" value="Unassembled WGS sequence"/>
</dbReference>
<evidence type="ECO:0000313" key="1">
    <source>
        <dbReference type="EMBL" id="SFL13029.1"/>
    </source>
</evidence>